<evidence type="ECO:0000259" key="2">
    <source>
        <dbReference type="Pfam" id="PF00892"/>
    </source>
</evidence>
<keyword evidence="1" id="KW-0812">Transmembrane</keyword>
<feature type="transmembrane region" description="Helical" evidence="1">
    <location>
        <begin position="272"/>
        <end position="290"/>
    </location>
</feature>
<feature type="transmembrane region" description="Helical" evidence="1">
    <location>
        <begin position="96"/>
        <end position="113"/>
    </location>
</feature>
<dbReference type="SUPFAM" id="SSF103481">
    <property type="entry name" value="Multidrug resistance efflux transporter EmrE"/>
    <property type="match status" value="1"/>
</dbReference>
<dbReference type="Pfam" id="PF00892">
    <property type="entry name" value="EamA"/>
    <property type="match status" value="1"/>
</dbReference>
<feature type="transmembrane region" description="Helical" evidence="1">
    <location>
        <begin position="35"/>
        <end position="53"/>
    </location>
</feature>
<organism evidence="3 4">
    <name type="scientific">Cerasicoccus arenae</name>
    <dbReference type="NCBI Taxonomy" id="424488"/>
    <lineage>
        <taxon>Bacteria</taxon>
        <taxon>Pseudomonadati</taxon>
        <taxon>Verrucomicrobiota</taxon>
        <taxon>Opitutia</taxon>
        <taxon>Puniceicoccales</taxon>
        <taxon>Cerasicoccaceae</taxon>
        <taxon>Cerasicoccus</taxon>
    </lineage>
</organism>
<evidence type="ECO:0000313" key="3">
    <source>
        <dbReference type="EMBL" id="GHB99074.1"/>
    </source>
</evidence>
<feature type="transmembrane region" description="Helical" evidence="1">
    <location>
        <begin position="239"/>
        <end position="260"/>
    </location>
</feature>
<evidence type="ECO:0000313" key="4">
    <source>
        <dbReference type="Proteomes" id="UP000642829"/>
    </source>
</evidence>
<feature type="transmembrane region" description="Helical" evidence="1">
    <location>
        <begin position="175"/>
        <end position="196"/>
    </location>
</feature>
<dbReference type="RefSeq" id="WP_189513352.1">
    <property type="nucleotide sequence ID" value="NZ_BMXG01000007.1"/>
</dbReference>
<keyword evidence="1" id="KW-0472">Membrane</keyword>
<dbReference type="AlphaFoldDB" id="A0A8J3GCJ8"/>
<comment type="caution">
    <text evidence="3">The sequence shown here is derived from an EMBL/GenBank/DDBJ whole genome shotgun (WGS) entry which is preliminary data.</text>
</comment>
<feature type="transmembrane region" description="Helical" evidence="1">
    <location>
        <begin position="6"/>
        <end position="23"/>
    </location>
</feature>
<evidence type="ECO:0000256" key="1">
    <source>
        <dbReference type="SAM" id="Phobius"/>
    </source>
</evidence>
<dbReference type="InterPro" id="IPR037185">
    <property type="entry name" value="EmrE-like"/>
</dbReference>
<dbReference type="InterPro" id="IPR000620">
    <property type="entry name" value="EamA_dom"/>
</dbReference>
<accession>A0A8J3GCJ8</accession>
<proteinExistence type="predicted"/>
<feature type="domain" description="EamA" evidence="2">
    <location>
        <begin position="5"/>
        <end position="133"/>
    </location>
</feature>
<reference evidence="3" key="1">
    <citation type="journal article" date="2014" name="Int. J. Syst. Evol. Microbiol.">
        <title>Complete genome sequence of Corynebacterium casei LMG S-19264T (=DSM 44701T), isolated from a smear-ripened cheese.</title>
        <authorList>
            <consortium name="US DOE Joint Genome Institute (JGI-PGF)"/>
            <person name="Walter F."/>
            <person name="Albersmeier A."/>
            <person name="Kalinowski J."/>
            <person name="Ruckert C."/>
        </authorList>
    </citation>
    <scope>NUCLEOTIDE SEQUENCE</scope>
    <source>
        <strain evidence="3">KCTC 12870</strain>
    </source>
</reference>
<reference evidence="3" key="2">
    <citation type="submission" date="2020-09" db="EMBL/GenBank/DDBJ databases">
        <authorList>
            <person name="Sun Q."/>
            <person name="Kim S."/>
        </authorList>
    </citation>
    <scope>NUCLEOTIDE SEQUENCE</scope>
    <source>
        <strain evidence="3">KCTC 12870</strain>
    </source>
</reference>
<sequence length="291" mass="31330">MPIHYLLPALSAALYAVSSLFSKRALEEGVGIMRLSFVANVGFFLVFAPLALLANEPPDWRAVQWPILAGTGFFLGHVLTFSAIKFGDVSVQAPMMGTKVVFVATFTVIIGAGTVPLHWWIGAGLTAVAIFLLGFSDWSNRRAVWRTALLALSASAIFGLTDALVMKHAISFGPGWFLCVVNAVMLLESILLVPFFEGKMNAIPRKAWPWLIGGAGLMSLQALGIGISIAFWGEATAVNIIYASRGLWGIILVWIIGSWFGNRERDAGGKVMGRRLVGAMLLVASIILVLI</sequence>
<gene>
    <name evidence="3" type="ORF">GCM10007047_13940</name>
</gene>
<dbReference type="Proteomes" id="UP000642829">
    <property type="component" value="Unassembled WGS sequence"/>
</dbReference>
<dbReference type="EMBL" id="BMXG01000007">
    <property type="protein sequence ID" value="GHB99074.1"/>
    <property type="molecule type" value="Genomic_DNA"/>
</dbReference>
<feature type="transmembrane region" description="Helical" evidence="1">
    <location>
        <begin position="148"/>
        <end position="169"/>
    </location>
</feature>
<keyword evidence="4" id="KW-1185">Reference proteome</keyword>
<name>A0A8J3GCJ8_9BACT</name>
<feature type="transmembrane region" description="Helical" evidence="1">
    <location>
        <begin position="208"/>
        <end position="233"/>
    </location>
</feature>
<feature type="transmembrane region" description="Helical" evidence="1">
    <location>
        <begin position="65"/>
        <end position="84"/>
    </location>
</feature>
<dbReference type="GO" id="GO:0016020">
    <property type="term" value="C:membrane"/>
    <property type="evidence" value="ECO:0007669"/>
    <property type="project" value="InterPro"/>
</dbReference>
<protein>
    <recommendedName>
        <fullName evidence="2">EamA domain-containing protein</fullName>
    </recommendedName>
</protein>
<keyword evidence="1" id="KW-1133">Transmembrane helix</keyword>